<dbReference type="EMBL" id="AJAT01000017">
    <property type="protein sequence ID" value="EOL42210.1"/>
    <property type="molecule type" value="Genomic_DNA"/>
</dbReference>
<sequence length="146" mass="17138">MNITYFFKEELSKKTIELHAHPDNERPLRSLGELFESQQQISVINPVNNRILLVKIADIERIESFGHLCKVFTEEKKDYLIQKRLKAIIDSELPNFQRINNSTLLNLTKIKAFATGEYARLEVHTYSEQTYVVSRHYAKKIKEKLS</sequence>
<accession>R3WJY5</accession>
<dbReference type="Proteomes" id="UP000013785">
    <property type="component" value="Unassembled WGS sequence"/>
</dbReference>
<feature type="domain" description="HTH LytTR-type" evidence="1">
    <location>
        <begin position="47"/>
        <end position="146"/>
    </location>
</feature>
<protein>
    <recommendedName>
        <fullName evidence="1">HTH LytTR-type domain-containing protein</fullName>
    </recommendedName>
</protein>
<organism evidence="2 3">
    <name type="scientific">Enterococcus phoeniculicola ATCC BAA-412</name>
    <dbReference type="NCBI Taxonomy" id="1158610"/>
    <lineage>
        <taxon>Bacteria</taxon>
        <taxon>Bacillati</taxon>
        <taxon>Bacillota</taxon>
        <taxon>Bacilli</taxon>
        <taxon>Lactobacillales</taxon>
        <taxon>Enterococcaceae</taxon>
        <taxon>Enterococcus</taxon>
    </lineage>
</organism>
<dbReference type="OrthoDB" id="2870175at2"/>
<dbReference type="GO" id="GO:0000156">
    <property type="term" value="F:phosphorelay response regulator activity"/>
    <property type="evidence" value="ECO:0007669"/>
    <property type="project" value="InterPro"/>
</dbReference>
<dbReference type="PANTHER" id="PTHR37299:SF1">
    <property type="entry name" value="STAGE 0 SPORULATION PROTEIN A HOMOLOG"/>
    <property type="match status" value="1"/>
</dbReference>
<dbReference type="PATRIC" id="fig|1158610.3.peg.2541"/>
<dbReference type="InterPro" id="IPR007492">
    <property type="entry name" value="LytTR_DNA-bd_dom"/>
</dbReference>
<evidence type="ECO:0000313" key="2">
    <source>
        <dbReference type="EMBL" id="EOL42210.1"/>
    </source>
</evidence>
<dbReference type="PROSITE" id="PS50930">
    <property type="entry name" value="HTH_LYTTR"/>
    <property type="match status" value="1"/>
</dbReference>
<dbReference type="GO" id="GO:0003677">
    <property type="term" value="F:DNA binding"/>
    <property type="evidence" value="ECO:0007669"/>
    <property type="project" value="InterPro"/>
</dbReference>
<dbReference type="STRING" id="154621.RV11_GL001511"/>
<dbReference type="Gene3D" id="2.40.50.1020">
    <property type="entry name" value="LytTr DNA-binding domain"/>
    <property type="match status" value="1"/>
</dbReference>
<dbReference type="HOGENOM" id="CLU_106729_3_0_9"/>
<dbReference type="SMART" id="SM00850">
    <property type="entry name" value="LytTR"/>
    <property type="match status" value="1"/>
</dbReference>
<evidence type="ECO:0000313" key="3">
    <source>
        <dbReference type="Proteomes" id="UP000013785"/>
    </source>
</evidence>
<dbReference type="Pfam" id="PF04397">
    <property type="entry name" value="LytTR"/>
    <property type="match status" value="1"/>
</dbReference>
<reference evidence="2 3" key="1">
    <citation type="submission" date="2013-02" db="EMBL/GenBank/DDBJ databases">
        <title>The Genome Sequence of Enterococcus phoeniculicola BAA-412.</title>
        <authorList>
            <consortium name="The Broad Institute Genome Sequencing Platform"/>
            <consortium name="The Broad Institute Genome Sequencing Center for Infectious Disease"/>
            <person name="Earl A.M."/>
            <person name="Gilmore M.S."/>
            <person name="Lebreton F."/>
            <person name="Walker B."/>
            <person name="Young S.K."/>
            <person name="Zeng Q."/>
            <person name="Gargeya S."/>
            <person name="Fitzgerald M."/>
            <person name="Haas B."/>
            <person name="Abouelleil A."/>
            <person name="Alvarado L."/>
            <person name="Arachchi H.M."/>
            <person name="Berlin A.M."/>
            <person name="Chapman S.B."/>
            <person name="Dewar J."/>
            <person name="Goldberg J."/>
            <person name="Griggs A."/>
            <person name="Gujja S."/>
            <person name="Hansen M."/>
            <person name="Howarth C."/>
            <person name="Imamovic A."/>
            <person name="Larimer J."/>
            <person name="McCowan C."/>
            <person name="Murphy C."/>
            <person name="Neiman D."/>
            <person name="Pearson M."/>
            <person name="Priest M."/>
            <person name="Roberts A."/>
            <person name="Saif S."/>
            <person name="Shea T."/>
            <person name="Sisk P."/>
            <person name="Sykes S."/>
            <person name="Wortman J."/>
            <person name="Nusbaum C."/>
            <person name="Birren B."/>
        </authorList>
    </citation>
    <scope>NUCLEOTIDE SEQUENCE [LARGE SCALE GENOMIC DNA]</scope>
    <source>
        <strain evidence="2 3">ATCC BAA-412</strain>
    </source>
</reference>
<gene>
    <name evidence="2" type="ORF">UC3_02561</name>
</gene>
<dbReference type="AlphaFoldDB" id="R3WJY5"/>
<evidence type="ECO:0000259" key="1">
    <source>
        <dbReference type="PROSITE" id="PS50930"/>
    </source>
</evidence>
<keyword evidence="3" id="KW-1185">Reference proteome</keyword>
<dbReference type="eggNOG" id="COG3279">
    <property type="taxonomic scope" value="Bacteria"/>
</dbReference>
<name>R3WJY5_9ENTE</name>
<proteinExistence type="predicted"/>
<comment type="caution">
    <text evidence="2">The sequence shown here is derived from an EMBL/GenBank/DDBJ whole genome shotgun (WGS) entry which is preliminary data.</text>
</comment>
<dbReference type="PANTHER" id="PTHR37299">
    <property type="entry name" value="TRANSCRIPTIONAL REGULATOR-RELATED"/>
    <property type="match status" value="1"/>
</dbReference>
<dbReference type="RefSeq" id="WP_010769200.1">
    <property type="nucleotide sequence ID" value="NZ_ASWE01000001.1"/>
</dbReference>
<dbReference type="InterPro" id="IPR046947">
    <property type="entry name" value="LytR-like"/>
</dbReference>